<sequence length="209" mass="24230">RKWISYLQVSATADAKTRSNEEQNAFLDNWTAPKKILEKFPYYVCGFDIEKRPVFVFEIGNWKIRSFVEKGGQDLEDLDNHIRKFFRRVEIGSRAFFNESEIGAPDTVVIIDWEDFSLNQLIHAPTVQFVLHHFTAFQRLQDSLAYGYYLNVNAVASQFIALAKPILGSALERIEVLGTQKIILWRFMAEKSVTRDLLHLSDTNTAFQF</sequence>
<dbReference type="Pfam" id="PF00650">
    <property type="entry name" value="CRAL_TRIO"/>
    <property type="match status" value="1"/>
</dbReference>
<evidence type="ECO:0000313" key="3">
    <source>
        <dbReference type="Proteomes" id="UP000708208"/>
    </source>
</evidence>
<dbReference type="OrthoDB" id="1434354at2759"/>
<dbReference type="Proteomes" id="UP000708208">
    <property type="component" value="Unassembled WGS sequence"/>
</dbReference>
<name>A0A8J2KJ40_9HEXA</name>
<dbReference type="CDD" id="cd00170">
    <property type="entry name" value="SEC14"/>
    <property type="match status" value="1"/>
</dbReference>
<dbReference type="EMBL" id="CAJVCH010308200">
    <property type="protein sequence ID" value="CAG7785957.1"/>
    <property type="molecule type" value="Genomic_DNA"/>
</dbReference>
<protein>
    <recommendedName>
        <fullName evidence="1">CRAL-TRIO domain-containing protein</fullName>
    </recommendedName>
</protein>
<proteinExistence type="predicted"/>
<reference evidence="2" key="1">
    <citation type="submission" date="2021-06" db="EMBL/GenBank/DDBJ databases">
        <authorList>
            <person name="Hodson N. C."/>
            <person name="Mongue J. A."/>
            <person name="Jaron S. K."/>
        </authorList>
    </citation>
    <scope>NUCLEOTIDE SEQUENCE</scope>
</reference>
<organism evidence="2 3">
    <name type="scientific">Allacma fusca</name>
    <dbReference type="NCBI Taxonomy" id="39272"/>
    <lineage>
        <taxon>Eukaryota</taxon>
        <taxon>Metazoa</taxon>
        <taxon>Ecdysozoa</taxon>
        <taxon>Arthropoda</taxon>
        <taxon>Hexapoda</taxon>
        <taxon>Collembola</taxon>
        <taxon>Symphypleona</taxon>
        <taxon>Sminthuridae</taxon>
        <taxon>Allacma</taxon>
    </lineage>
</organism>
<keyword evidence="3" id="KW-1185">Reference proteome</keyword>
<evidence type="ECO:0000259" key="1">
    <source>
        <dbReference type="Pfam" id="PF00650"/>
    </source>
</evidence>
<gene>
    <name evidence="2" type="ORF">AFUS01_LOCUS24551</name>
</gene>
<accession>A0A8J2KJ40</accession>
<dbReference type="InterPro" id="IPR001251">
    <property type="entry name" value="CRAL-TRIO_dom"/>
</dbReference>
<feature type="domain" description="CRAL-TRIO" evidence="1">
    <location>
        <begin position="38"/>
        <end position="181"/>
    </location>
</feature>
<feature type="non-terminal residue" evidence="2">
    <location>
        <position position="1"/>
    </location>
</feature>
<dbReference type="AlphaFoldDB" id="A0A8J2KJ40"/>
<evidence type="ECO:0000313" key="2">
    <source>
        <dbReference type="EMBL" id="CAG7785957.1"/>
    </source>
</evidence>
<comment type="caution">
    <text evidence="2">The sequence shown here is derived from an EMBL/GenBank/DDBJ whole genome shotgun (WGS) entry which is preliminary data.</text>
</comment>